<organism evidence="2 3">
    <name type="scientific">Brevundimonas nasdae</name>
    <dbReference type="NCBI Taxonomy" id="172043"/>
    <lineage>
        <taxon>Bacteria</taxon>
        <taxon>Pseudomonadati</taxon>
        <taxon>Pseudomonadota</taxon>
        <taxon>Alphaproteobacteria</taxon>
        <taxon>Caulobacterales</taxon>
        <taxon>Caulobacteraceae</taxon>
        <taxon>Brevundimonas</taxon>
    </lineage>
</organism>
<dbReference type="Pfam" id="PF03235">
    <property type="entry name" value="GmrSD_N"/>
    <property type="match status" value="1"/>
</dbReference>
<reference evidence="2 3" key="1">
    <citation type="submission" date="2014-12" db="EMBL/GenBank/DDBJ databases">
        <title>Genome sequencing of Brevundimonas nasdae TPW30.</title>
        <authorList>
            <person name="Tan P.W."/>
            <person name="Chan K.-G."/>
        </authorList>
    </citation>
    <scope>NUCLEOTIDE SEQUENCE [LARGE SCALE GENOMIC DNA]</scope>
    <source>
        <strain evidence="2 3">TPW30</strain>
    </source>
</reference>
<proteinExistence type="predicted"/>
<gene>
    <name evidence="2" type="ORF">RM53_10340</name>
</gene>
<evidence type="ECO:0000313" key="3">
    <source>
        <dbReference type="Proteomes" id="UP000031166"/>
    </source>
</evidence>
<comment type="caution">
    <text evidence="2">The sequence shown here is derived from an EMBL/GenBank/DDBJ whole genome shotgun (WGS) entry which is preliminary data.</text>
</comment>
<dbReference type="AlphaFoldDB" id="A0A0B4CKF4"/>
<evidence type="ECO:0000259" key="1">
    <source>
        <dbReference type="Pfam" id="PF03235"/>
    </source>
</evidence>
<dbReference type="STRING" id="172043.RM53_10340"/>
<dbReference type="PANTHER" id="PTHR37292">
    <property type="entry name" value="VNG6097C"/>
    <property type="match status" value="1"/>
</dbReference>
<feature type="domain" description="GmrSD restriction endonucleases N-terminal" evidence="1">
    <location>
        <begin position="15"/>
        <end position="256"/>
    </location>
</feature>
<accession>A0A0B4CKF4</accession>
<dbReference type="Proteomes" id="UP000031166">
    <property type="component" value="Unassembled WGS sequence"/>
</dbReference>
<sequence>MMATLYEDTNAHELRTLLEEVHNGVSVLPEFQRDFVWDAPAVAELILSVASNFPAGSILRIRNSKAYFASRGFDGAPPPKSTPTFLVLDGQQRQTSLYQAFYGVGPNRFFIDIGKLMAGEDLEDALFHCRADKQPATRLLPKANSTEARAEALARQAEALVFPLGSLRGSLDAFNTWKGEIIKHRPEREDAVALMNLFTKLDEVASRWIAPIHAYRFPVVTLSDETSAEAICTIFETLNRTGVKLSPFELLTARFFPQNINLRTLWSEAQQRHPTIEEFDLDPYVVLQAITLRVTKPVSVKRGALMNLTGDQIRAHWDDTTKALAEALIFLREECGVTTPKWLPYGSMLAPLAAVVADHPIAAAGAGAGARRARLKCWFWRASLGQHYESAANRRAELDVEQLPAWFAGGAAPDSVTSFRFDPADLEQITPRQRATYRSLMCLVMAGGARDFHSNQRITAALMRANSVDDHHLFPLDFLGETNRRSPNPRFDNILNRTLIDAGTNRSIGANSPAIYLNLIDGVQGRSQVDEILASHGIAGGTCEALRTGAFDAFLERRREYFGSVIDKATTIPSSVVAEPA</sequence>
<name>A0A0B4CKF4_9CAUL</name>
<dbReference type="InterPro" id="IPR004919">
    <property type="entry name" value="GmrSD_N"/>
</dbReference>
<protein>
    <recommendedName>
        <fullName evidence="1">GmrSD restriction endonucleases N-terminal domain-containing protein</fullName>
    </recommendedName>
</protein>
<dbReference type="EMBL" id="JWSY01000018">
    <property type="protein sequence ID" value="KIC56987.1"/>
    <property type="molecule type" value="Genomic_DNA"/>
</dbReference>
<evidence type="ECO:0000313" key="2">
    <source>
        <dbReference type="EMBL" id="KIC56987.1"/>
    </source>
</evidence>
<dbReference type="PANTHER" id="PTHR37292:SF2">
    <property type="entry name" value="DUF262 DOMAIN-CONTAINING PROTEIN"/>
    <property type="match status" value="1"/>
</dbReference>